<accession>A0A7U7JTG3</accession>
<organism evidence="2 3">
    <name type="scientific">Staphylococcus argenteus</name>
    <dbReference type="NCBI Taxonomy" id="985002"/>
    <lineage>
        <taxon>Bacteria</taxon>
        <taxon>Bacillati</taxon>
        <taxon>Bacillota</taxon>
        <taxon>Bacilli</taxon>
        <taxon>Bacillales</taxon>
        <taxon>Staphylococcaceae</taxon>
        <taxon>Staphylococcus</taxon>
    </lineage>
</organism>
<protein>
    <recommendedName>
        <fullName evidence="1">YopX protein domain-containing protein</fullName>
    </recommendedName>
</protein>
<dbReference type="Gene3D" id="2.30.30.290">
    <property type="entry name" value="YopX-like domains"/>
    <property type="match status" value="1"/>
</dbReference>
<keyword evidence="3" id="KW-1185">Reference proteome</keyword>
<gene>
    <name evidence="2" type="ORF">BN1326_50363</name>
</gene>
<dbReference type="InterPro" id="IPR023385">
    <property type="entry name" value="YopX-like_C"/>
</dbReference>
<dbReference type="Proteomes" id="UP000236509">
    <property type="component" value="Unassembled WGS sequence"/>
</dbReference>
<dbReference type="SUPFAM" id="SSF159006">
    <property type="entry name" value="YopX-like"/>
    <property type="match status" value="1"/>
</dbReference>
<dbReference type="EMBL" id="CVOU01000017">
    <property type="protein sequence ID" value="CRI24677.1"/>
    <property type="molecule type" value="Genomic_DNA"/>
</dbReference>
<dbReference type="Pfam" id="PF09643">
    <property type="entry name" value="YopX"/>
    <property type="match status" value="1"/>
</dbReference>
<feature type="domain" description="YopX protein" evidence="1">
    <location>
        <begin position="4"/>
        <end position="141"/>
    </location>
</feature>
<dbReference type="InterPro" id="IPR010024">
    <property type="entry name" value="CHP16711"/>
</dbReference>
<reference evidence="2 3" key="1">
    <citation type="submission" date="2015-04" db="EMBL/GenBank/DDBJ databases">
        <authorList>
            <person name="Cao L."/>
            <person name="Gao C.H."/>
        </authorList>
    </citation>
    <scope>NUCLEOTIDE SEQUENCE [LARGE SCALE GENOMIC DNA]</scope>
    <source>
        <strain evidence="2 3">SH3</strain>
    </source>
</reference>
<sequence length="141" mass="16395">MIPKYRVWDEYTGRIHDVVGFDFIENEVHYENYAEAEALIHARDFKDVELMQSTGLKDKNNNEIYAGDIVEFDISVAYEYDILNKAIVTMSNVGGVKPTLFTMEECGDIVEWSYFEKDIDELDFFDDCKVVGNIYETPHLL</sequence>
<dbReference type="RefSeq" id="WP_017804686.1">
    <property type="nucleotide sequence ID" value="NZ_CVOP01000017.1"/>
</dbReference>
<evidence type="ECO:0000313" key="3">
    <source>
        <dbReference type="Proteomes" id="UP000236509"/>
    </source>
</evidence>
<dbReference type="AlphaFoldDB" id="A0A7U7JTG3"/>
<dbReference type="NCBIfam" id="TIGR01671">
    <property type="entry name" value="phage_TIGR01671"/>
    <property type="match status" value="1"/>
</dbReference>
<evidence type="ECO:0000313" key="2">
    <source>
        <dbReference type="EMBL" id="CRI24677.1"/>
    </source>
</evidence>
<name>A0A7U7JTG3_9STAP</name>
<proteinExistence type="predicted"/>
<evidence type="ECO:0000259" key="1">
    <source>
        <dbReference type="Pfam" id="PF09643"/>
    </source>
</evidence>
<comment type="caution">
    <text evidence="2">The sequence shown here is derived from an EMBL/GenBank/DDBJ whole genome shotgun (WGS) entry which is preliminary data.</text>
</comment>
<dbReference type="InterPro" id="IPR019096">
    <property type="entry name" value="YopX_protein"/>
</dbReference>